<dbReference type="InterPro" id="IPR021109">
    <property type="entry name" value="Peptidase_aspartic_dom_sf"/>
</dbReference>
<accession>A0A4R2PQQ7</accession>
<keyword evidence="1" id="KW-0378">Hydrolase</keyword>
<keyword evidence="3" id="KW-0645">Protease</keyword>
<dbReference type="OrthoDB" id="7186856at2"/>
<comment type="caution">
    <text evidence="3">The sequence shown here is derived from an EMBL/GenBank/DDBJ whole genome shotgun (WGS) entry which is preliminary data.</text>
</comment>
<dbReference type="GO" id="GO:0004190">
    <property type="term" value="F:aspartic-type endopeptidase activity"/>
    <property type="evidence" value="ECO:0007669"/>
    <property type="project" value="InterPro"/>
</dbReference>
<evidence type="ECO:0000313" key="4">
    <source>
        <dbReference type="Proteomes" id="UP000295399"/>
    </source>
</evidence>
<evidence type="ECO:0000313" key="3">
    <source>
        <dbReference type="EMBL" id="TCP36435.1"/>
    </source>
</evidence>
<organism evidence="3 4">
    <name type="scientific">Rhodothalassium salexigens DSM 2132</name>
    <dbReference type="NCBI Taxonomy" id="1188247"/>
    <lineage>
        <taxon>Bacteria</taxon>
        <taxon>Pseudomonadati</taxon>
        <taxon>Pseudomonadota</taxon>
        <taxon>Alphaproteobacteria</taxon>
        <taxon>Rhodothalassiales</taxon>
        <taxon>Rhodothalassiaceae</taxon>
        <taxon>Rhodothalassium</taxon>
    </lineage>
</organism>
<dbReference type="Gene3D" id="2.40.70.10">
    <property type="entry name" value="Acid Proteases"/>
    <property type="match status" value="2"/>
</dbReference>
<evidence type="ECO:0000259" key="2">
    <source>
        <dbReference type="PROSITE" id="PS50175"/>
    </source>
</evidence>
<dbReference type="InterPro" id="IPR001995">
    <property type="entry name" value="Peptidase_A2_cat"/>
</dbReference>
<reference evidence="3 4" key="1">
    <citation type="submission" date="2019-03" db="EMBL/GenBank/DDBJ databases">
        <title>Genomic Encyclopedia of Type Strains, Phase IV (KMG-IV): sequencing the most valuable type-strain genomes for metagenomic binning, comparative biology and taxonomic classification.</title>
        <authorList>
            <person name="Goeker M."/>
        </authorList>
    </citation>
    <scope>NUCLEOTIDE SEQUENCE [LARGE SCALE GENOMIC DNA]</scope>
    <source>
        <strain evidence="3 4">DSM 2132</strain>
    </source>
</reference>
<dbReference type="AlphaFoldDB" id="A0A4R2PQQ7"/>
<dbReference type="InParanoid" id="A0A4R2PQQ7"/>
<proteinExistence type="predicted"/>
<dbReference type="InterPro" id="IPR034122">
    <property type="entry name" value="Retropepsin-like_bacterial"/>
</dbReference>
<gene>
    <name evidence="3" type="ORF">EV659_103326</name>
</gene>
<keyword evidence="4" id="KW-1185">Reference proteome</keyword>
<dbReference type="Pfam" id="PF13650">
    <property type="entry name" value="Asp_protease_2"/>
    <property type="match status" value="2"/>
</dbReference>
<feature type="domain" description="Peptidase A2" evidence="2">
    <location>
        <begin position="222"/>
        <end position="309"/>
    </location>
</feature>
<dbReference type="CDD" id="cd05483">
    <property type="entry name" value="retropepsin_like_bacteria"/>
    <property type="match status" value="1"/>
</dbReference>
<dbReference type="SUPFAM" id="SSF50630">
    <property type="entry name" value="Acid proteases"/>
    <property type="match status" value="2"/>
</dbReference>
<dbReference type="EMBL" id="SLXO01000003">
    <property type="protein sequence ID" value="TCP36435.1"/>
    <property type="molecule type" value="Genomic_DNA"/>
</dbReference>
<evidence type="ECO:0000256" key="1">
    <source>
        <dbReference type="ARBA" id="ARBA00022801"/>
    </source>
</evidence>
<dbReference type="Proteomes" id="UP000295399">
    <property type="component" value="Unassembled WGS sequence"/>
</dbReference>
<sequence>MTDLVSYRDISFLYIIRLSRAACAGRRVGGAVVRLLAVLALWAAACPGLAAEDAASRALARVPMRSVGGALVVDVRVGEAGPFAFRLDTAAHQTAIYRRLVGRLGLDRSASGPVTVLGTGGRRLVPRYRLGRLGIGGVEHRLDSVAALPVSADPGEPLYGVLGQDFLLRYAVELDGPGRCLRLYARRSGVPGAPGAVYDDHPLHAVTGRLVSVRARLGGTRVRALVDTGAVRSVLNPAAAQALTLAPGRAARVTGIDGTATSVTVTDDALTVHLGDRALGQTRPAVGALPIFRSLGLTDAPAMILGTDLLAAHTILFDWQAMRLRWRRPSPR</sequence>
<dbReference type="GO" id="GO:0006508">
    <property type="term" value="P:proteolysis"/>
    <property type="evidence" value="ECO:0007669"/>
    <property type="project" value="UniProtKB-KW"/>
</dbReference>
<protein>
    <submittedName>
        <fullName evidence="3">Putative aspartyl protease</fullName>
    </submittedName>
</protein>
<name>A0A4R2PQQ7_RHOSA</name>
<dbReference type="PROSITE" id="PS50175">
    <property type="entry name" value="ASP_PROT_RETROV"/>
    <property type="match status" value="1"/>
</dbReference>